<protein>
    <recommendedName>
        <fullName evidence="2">carnosine N-methyltransferase</fullName>
        <ecNumber evidence="2">2.1.1.22</ecNumber>
    </recommendedName>
</protein>
<dbReference type="EMBL" id="LT598488">
    <property type="protein sequence ID" value="SCW02049.1"/>
    <property type="molecule type" value="Genomic_DNA"/>
</dbReference>
<dbReference type="EC" id="2.1.1.22" evidence="2"/>
<evidence type="ECO:0000256" key="5">
    <source>
        <dbReference type="ARBA" id="ARBA00022691"/>
    </source>
</evidence>
<dbReference type="GO" id="GO:0030735">
    <property type="term" value="F:carnosine N-methyltransferase activity"/>
    <property type="evidence" value="ECO:0007669"/>
    <property type="project" value="UniProtKB-EC"/>
</dbReference>
<evidence type="ECO:0000256" key="3">
    <source>
        <dbReference type="ARBA" id="ARBA00022603"/>
    </source>
</evidence>
<dbReference type="GO" id="GO:0032259">
    <property type="term" value="P:methylation"/>
    <property type="evidence" value="ECO:0007669"/>
    <property type="project" value="UniProtKB-KW"/>
</dbReference>
<dbReference type="PANTHER" id="PTHR12303:SF6">
    <property type="entry name" value="CARNOSINE N-METHYLTRANSFERASE"/>
    <property type="match status" value="1"/>
</dbReference>
<evidence type="ECO:0000256" key="2">
    <source>
        <dbReference type="ARBA" id="ARBA00012003"/>
    </source>
</evidence>
<keyword evidence="4" id="KW-0808">Transferase</keyword>
<keyword evidence="3" id="KW-0489">Methyltransferase</keyword>
<dbReference type="InterPro" id="IPR012901">
    <property type="entry name" value="CARME"/>
</dbReference>
<dbReference type="OrthoDB" id="978at2759"/>
<evidence type="ECO:0000256" key="4">
    <source>
        <dbReference type="ARBA" id="ARBA00022679"/>
    </source>
</evidence>
<dbReference type="SMART" id="SM01296">
    <property type="entry name" value="N2227"/>
    <property type="match status" value="1"/>
</dbReference>
<keyword evidence="5" id="KW-0949">S-adenosyl-L-methionine</keyword>
<dbReference type="STRING" id="4955.A0A1G4ME83"/>
<dbReference type="Proteomes" id="UP000190831">
    <property type="component" value="Chromosome E"/>
</dbReference>
<comment type="similarity">
    <text evidence="1">Belongs to the carnosine N-methyltransferase family.</text>
</comment>
<reference evidence="7" key="1">
    <citation type="submission" date="2016-03" db="EMBL/GenBank/DDBJ databases">
        <authorList>
            <person name="Devillers H."/>
        </authorList>
    </citation>
    <scope>NUCLEOTIDE SEQUENCE [LARGE SCALE GENOMIC DNA]</scope>
</reference>
<evidence type="ECO:0000313" key="6">
    <source>
        <dbReference type="EMBL" id="SCW02049.1"/>
    </source>
</evidence>
<proteinExistence type="inferred from homology"/>
<name>A0A1G4ME83_LACFM</name>
<accession>A0A1G4ME83</accession>
<evidence type="ECO:0000256" key="1">
    <source>
        <dbReference type="ARBA" id="ARBA00010086"/>
    </source>
</evidence>
<evidence type="ECO:0000313" key="7">
    <source>
        <dbReference type="Proteomes" id="UP000190831"/>
    </source>
</evidence>
<dbReference type="InterPro" id="IPR029063">
    <property type="entry name" value="SAM-dependent_MTases_sf"/>
</dbReference>
<dbReference type="AlphaFoldDB" id="A0A1G4ME83"/>
<dbReference type="OMA" id="EFWVAKK"/>
<keyword evidence="7" id="KW-1185">Reference proteome</keyword>
<dbReference type="PANTHER" id="PTHR12303">
    <property type="entry name" value="CARNOSINE N-METHYLTRANSFERASE"/>
    <property type="match status" value="1"/>
</dbReference>
<gene>
    <name evidence="6" type="ORF">LAFE_0E13036G</name>
</gene>
<dbReference type="SUPFAM" id="SSF53335">
    <property type="entry name" value="S-adenosyl-L-methionine-dependent methyltransferases"/>
    <property type="match status" value="1"/>
</dbReference>
<organism evidence="6 7">
    <name type="scientific">Lachancea fermentati</name>
    <name type="common">Zygosaccharomyces fermentati</name>
    <dbReference type="NCBI Taxonomy" id="4955"/>
    <lineage>
        <taxon>Eukaryota</taxon>
        <taxon>Fungi</taxon>
        <taxon>Dikarya</taxon>
        <taxon>Ascomycota</taxon>
        <taxon>Saccharomycotina</taxon>
        <taxon>Saccharomycetes</taxon>
        <taxon>Saccharomycetales</taxon>
        <taxon>Saccharomycetaceae</taxon>
        <taxon>Lachancea</taxon>
    </lineage>
</organism>
<sequence length="402" mass="46507">MSDGEEARVLEKALSSYYHYEEYALNEIWKPRMCKWMSLSNLQKSKIPWYGKYLGELKRCIMKNAEFYRLVVQRSVAYWGCNPNPDQWSQPTSYDMDKTVLMFTQILREWSQECQDERDLLLTRLRAFLNQEIPNKFERRVVKVLIPGAGLGRLIVDLVNDGFCVEGNETSYHMLLLSRFILNGEHPKEGLTIYPFVHTFSHQLSHEHQLRPIRIPDVRISEMLNGVCSMSMSAGSFVDLYGPPLGIKWSEYYSADIEMIRYREQNASSVRIVVTNFFIDTGSNILDYLETISHVLEDGGYWVNFGPLMYHYENDSQVEVTGDIDPTTGEVKNVNRFVPVKGLELSLNDLIQVACDQYAFDIIAKEIGIKSGYGRDPTGIALLGYMCNYWLFKKRKKSFSIC</sequence>
<dbReference type="Pfam" id="PF07942">
    <property type="entry name" value="CARME"/>
    <property type="match status" value="1"/>
</dbReference>